<dbReference type="Gene3D" id="3.30.70.580">
    <property type="entry name" value="Pseudouridine synthase I, catalytic domain, N-terminal subdomain"/>
    <property type="match status" value="1"/>
</dbReference>
<dbReference type="InterPro" id="IPR042092">
    <property type="entry name" value="PsdUridine_s_RsuA/RluB/E/F_cat"/>
</dbReference>
<dbReference type="SUPFAM" id="SSF55120">
    <property type="entry name" value="Pseudouridine synthase"/>
    <property type="match status" value="1"/>
</dbReference>
<dbReference type="GO" id="GO:0001522">
    <property type="term" value="P:pseudouridine synthesis"/>
    <property type="evidence" value="ECO:0007669"/>
    <property type="project" value="InterPro"/>
</dbReference>
<dbReference type="InterPro" id="IPR018496">
    <property type="entry name" value="PsdUridine_synth_RsuA/RluB_CS"/>
</dbReference>
<dbReference type="GO" id="GO:0003723">
    <property type="term" value="F:RNA binding"/>
    <property type="evidence" value="ECO:0007669"/>
    <property type="project" value="InterPro"/>
</dbReference>
<dbReference type="GO" id="GO:0140098">
    <property type="term" value="F:catalytic activity, acting on RNA"/>
    <property type="evidence" value="ECO:0007669"/>
    <property type="project" value="UniProtKB-ARBA"/>
</dbReference>
<evidence type="ECO:0000256" key="2">
    <source>
        <dbReference type="ARBA" id="ARBA00023235"/>
    </source>
</evidence>
<dbReference type="OrthoDB" id="9807213at2"/>
<dbReference type="PANTHER" id="PTHR47683:SF2">
    <property type="entry name" value="RNA-BINDING S4 DOMAIN-CONTAINING PROTEIN"/>
    <property type="match status" value="1"/>
</dbReference>
<dbReference type="InterPro" id="IPR020094">
    <property type="entry name" value="TruA/RsuA/RluB/E/F_N"/>
</dbReference>
<evidence type="ECO:0000256" key="1">
    <source>
        <dbReference type="ARBA" id="ARBA00008348"/>
    </source>
</evidence>
<comment type="similarity">
    <text evidence="1 3">Belongs to the pseudouridine synthase RsuA family.</text>
</comment>
<sequence length="205" mass="24032">MTNHYRYILFYKPYGVLSQFTQDTPTRRTLKDYIQVPDVYPVGRLDWDSEGLLLLTNHGQLQHRLCDPRFGHERTYLVQVERIPDQAALKQLEAGVLIKDYRTRPAKVRLLSEEPSLSDRDPPIRFRKTVPTAWLEMKLTEGKNRQVRRMTAVVGFPTLRLVRVAIAHLQIDGLQPGQWRDLTSRESQLLQNLMFSGHLLKKHKY</sequence>
<evidence type="ECO:0000256" key="3">
    <source>
        <dbReference type="RuleBase" id="RU003887"/>
    </source>
</evidence>
<dbReference type="InterPro" id="IPR020103">
    <property type="entry name" value="PsdUridine_synth_cat_dom_sf"/>
</dbReference>
<evidence type="ECO:0000313" key="5">
    <source>
        <dbReference type="EMBL" id="RUR79746.1"/>
    </source>
</evidence>
<dbReference type="Pfam" id="PF00849">
    <property type="entry name" value="PseudoU_synth_2"/>
    <property type="match status" value="1"/>
</dbReference>
<dbReference type="GO" id="GO:0009982">
    <property type="term" value="F:pseudouridine synthase activity"/>
    <property type="evidence" value="ECO:0007669"/>
    <property type="project" value="InterPro"/>
</dbReference>
<dbReference type="Gene3D" id="3.30.70.1560">
    <property type="entry name" value="Alpha-L RNA-binding motif"/>
    <property type="match status" value="1"/>
</dbReference>
<dbReference type="RefSeq" id="WP_016877426.1">
    <property type="nucleotide sequence ID" value="NZ_AJLN01000051.1"/>
</dbReference>
<dbReference type="EMBL" id="RSCJ01000012">
    <property type="protein sequence ID" value="RUR79746.1"/>
    <property type="molecule type" value="Genomic_DNA"/>
</dbReference>
<feature type="domain" description="Pseudouridine synthase RsuA/RluA-like" evidence="4">
    <location>
        <begin position="7"/>
        <end position="152"/>
    </location>
</feature>
<dbReference type="NCBIfam" id="TIGR00093">
    <property type="entry name" value="pseudouridine synthase"/>
    <property type="match status" value="1"/>
</dbReference>
<gene>
    <name evidence="5" type="ORF">PCC6912_32820</name>
</gene>
<dbReference type="InterPro" id="IPR050343">
    <property type="entry name" value="RsuA_PseudoU_synthase"/>
</dbReference>
<dbReference type="InterPro" id="IPR006145">
    <property type="entry name" value="PsdUridine_synth_RsuA/RluA"/>
</dbReference>
<dbReference type="AlphaFoldDB" id="A0A3S1A4A8"/>
<comment type="caution">
    <text evidence="5">The sequence shown here is derived from an EMBL/GenBank/DDBJ whole genome shotgun (WGS) entry which is preliminary data.</text>
</comment>
<dbReference type="EC" id="5.4.99.-" evidence="3"/>
<dbReference type="PROSITE" id="PS01149">
    <property type="entry name" value="PSI_RSU"/>
    <property type="match status" value="1"/>
</dbReference>
<name>A0A3S1A4A8_CHLFR</name>
<keyword evidence="6" id="KW-1185">Reference proteome</keyword>
<dbReference type="Proteomes" id="UP000268857">
    <property type="component" value="Unassembled WGS sequence"/>
</dbReference>
<dbReference type="InterPro" id="IPR000748">
    <property type="entry name" value="PsdUridine_synth_RsuA/RluB/E/F"/>
</dbReference>
<accession>A0A3S1A4A8</accession>
<evidence type="ECO:0000313" key="6">
    <source>
        <dbReference type="Proteomes" id="UP000268857"/>
    </source>
</evidence>
<protein>
    <recommendedName>
        <fullName evidence="3">Pseudouridine synthase</fullName>
        <ecNumber evidence="3">5.4.99.-</ecNumber>
    </recommendedName>
</protein>
<proteinExistence type="inferred from homology"/>
<dbReference type="STRING" id="211165.GCA_000317285_01490"/>
<keyword evidence="2 3" id="KW-0413">Isomerase</keyword>
<dbReference type="GO" id="GO:0006364">
    <property type="term" value="P:rRNA processing"/>
    <property type="evidence" value="ECO:0007669"/>
    <property type="project" value="UniProtKB-ARBA"/>
</dbReference>
<evidence type="ECO:0000259" key="4">
    <source>
        <dbReference type="Pfam" id="PF00849"/>
    </source>
</evidence>
<dbReference type="PANTHER" id="PTHR47683">
    <property type="entry name" value="PSEUDOURIDINE SYNTHASE FAMILY PROTEIN-RELATED"/>
    <property type="match status" value="1"/>
</dbReference>
<reference evidence="5 6" key="1">
    <citation type="journal article" date="2019" name="Genome Biol. Evol.">
        <title>Day and night: Metabolic profiles and evolutionary relationships of six axenic non-marine cyanobacteria.</title>
        <authorList>
            <person name="Will S.E."/>
            <person name="Henke P."/>
            <person name="Boedeker C."/>
            <person name="Huang S."/>
            <person name="Brinkmann H."/>
            <person name="Rohde M."/>
            <person name="Jarek M."/>
            <person name="Friedl T."/>
            <person name="Seufert S."/>
            <person name="Schumacher M."/>
            <person name="Overmann J."/>
            <person name="Neumann-Schaal M."/>
            <person name="Petersen J."/>
        </authorList>
    </citation>
    <scope>NUCLEOTIDE SEQUENCE [LARGE SCALE GENOMIC DNA]</scope>
    <source>
        <strain evidence="5 6">PCC 6912</strain>
    </source>
</reference>
<organism evidence="5 6">
    <name type="scientific">Chlorogloeopsis fritschii PCC 6912</name>
    <dbReference type="NCBI Taxonomy" id="211165"/>
    <lineage>
        <taxon>Bacteria</taxon>
        <taxon>Bacillati</taxon>
        <taxon>Cyanobacteriota</taxon>
        <taxon>Cyanophyceae</taxon>
        <taxon>Nostocales</taxon>
        <taxon>Chlorogloeopsidaceae</taxon>
        <taxon>Chlorogloeopsis</taxon>
    </lineage>
</organism>